<dbReference type="Pfam" id="PF10502">
    <property type="entry name" value="Peptidase_S26"/>
    <property type="match status" value="1"/>
</dbReference>
<evidence type="ECO:0000313" key="9">
    <source>
        <dbReference type="EMBL" id="GIE37899.1"/>
    </source>
</evidence>
<feature type="transmembrane region" description="Helical" evidence="7">
    <location>
        <begin position="160"/>
        <end position="180"/>
    </location>
</feature>
<evidence type="ECO:0000256" key="2">
    <source>
        <dbReference type="ARBA" id="ARBA00022692"/>
    </source>
</evidence>
<dbReference type="EC" id="3.4.21.89" evidence="5"/>
<proteinExistence type="predicted"/>
<dbReference type="AlphaFoldDB" id="A0A7W7HMR1"/>
<evidence type="ECO:0000313" key="10">
    <source>
        <dbReference type="EMBL" id="MBB4753365.1"/>
    </source>
</evidence>
<dbReference type="RefSeq" id="WP_188125073.1">
    <property type="nucleotide sequence ID" value="NZ_BOMP01000011.1"/>
</dbReference>
<keyword evidence="12" id="KW-1185">Reference proteome</keyword>
<dbReference type="CDD" id="cd06530">
    <property type="entry name" value="S26_SPase_I"/>
    <property type="match status" value="1"/>
</dbReference>
<gene>
    <name evidence="9" type="ORF">Alo02nite_07970</name>
    <name evidence="10" type="ORF">BJ964_007526</name>
</gene>
<dbReference type="NCBIfam" id="TIGR02228">
    <property type="entry name" value="sigpep_I_arch"/>
    <property type="match status" value="1"/>
</dbReference>
<dbReference type="Proteomes" id="UP000590511">
    <property type="component" value="Unassembled WGS sequence"/>
</dbReference>
<feature type="domain" description="Peptidase S26" evidence="8">
    <location>
        <begin position="37"/>
        <end position="115"/>
    </location>
</feature>
<dbReference type="EMBL" id="JACHNC010000001">
    <property type="protein sequence ID" value="MBB4753365.1"/>
    <property type="molecule type" value="Genomic_DNA"/>
</dbReference>
<feature type="transmembrane region" description="Helical" evidence="7">
    <location>
        <begin position="192"/>
        <end position="212"/>
    </location>
</feature>
<dbReference type="GO" id="GO:0009003">
    <property type="term" value="F:signal peptidase activity"/>
    <property type="evidence" value="ECO:0007669"/>
    <property type="project" value="UniProtKB-EC"/>
</dbReference>
<evidence type="ECO:0000256" key="5">
    <source>
        <dbReference type="NCBIfam" id="TIGR02228"/>
    </source>
</evidence>
<evidence type="ECO:0000256" key="1">
    <source>
        <dbReference type="ARBA" id="ARBA00004370"/>
    </source>
</evidence>
<dbReference type="GO" id="GO:0016020">
    <property type="term" value="C:membrane"/>
    <property type="evidence" value="ECO:0007669"/>
    <property type="project" value="UniProtKB-SubCell"/>
</dbReference>
<dbReference type="GO" id="GO:0004252">
    <property type="term" value="F:serine-type endopeptidase activity"/>
    <property type="evidence" value="ECO:0007669"/>
    <property type="project" value="UniProtKB-UniRule"/>
</dbReference>
<evidence type="ECO:0000256" key="4">
    <source>
        <dbReference type="ARBA" id="ARBA00023136"/>
    </source>
</evidence>
<dbReference type="InterPro" id="IPR036286">
    <property type="entry name" value="LexA/Signal_pep-like_sf"/>
</dbReference>
<dbReference type="Proteomes" id="UP000631312">
    <property type="component" value="Unassembled WGS sequence"/>
</dbReference>
<dbReference type="SUPFAM" id="SSF51306">
    <property type="entry name" value="LexA/Signal peptidase"/>
    <property type="match status" value="1"/>
</dbReference>
<name>A0A7W7HMR1_9ACTN</name>
<feature type="transmembrane region" description="Helical" evidence="7">
    <location>
        <begin position="36"/>
        <end position="56"/>
    </location>
</feature>
<comment type="subcellular location">
    <subcellularLocation>
        <location evidence="1">Membrane</location>
    </subcellularLocation>
</comment>
<comment type="caution">
    <text evidence="10">The sequence shown here is derived from an EMBL/GenBank/DDBJ whole genome shotgun (WGS) entry which is preliminary data.</text>
</comment>
<dbReference type="PRINTS" id="PR00728">
    <property type="entry name" value="SIGNALPTASE"/>
</dbReference>
<evidence type="ECO:0000256" key="3">
    <source>
        <dbReference type="ARBA" id="ARBA00022989"/>
    </source>
</evidence>
<dbReference type="GO" id="GO:0006465">
    <property type="term" value="P:signal peptide processing"/>
    <property type="evidence" value="ECO:0007669"/>
    <property type="project" value="UniProtKB-UniRule"/>
</dbReference>
<dbReference type="EMBL" id="BOMP01000011">
    <property type="protein sequence ID" value="GIE37899.1"/>
    <property type="molecule type" value="Genomic_DNA"/>
</dbReference>
<dbReference type="InterPro" id="IPR019533">
    <property type="entry name" value="Peptidase_S26"/>
</dbReference>
<reference evidence="9 12" key="2">
    <citation type="submission" date="2021-01" db="EMBL/GenBank/DDBJ databases">
        <title>Whole genome shotgun sequence of Actinoplanes lobatus NBRC 12513.</title>
        <authorList>
            <person name="Komaki H."/>
            <person name="Tamura T."/>
        </authorList>
    </citation>
    <scope>NUCLEOTIDE SEQUENCE [LARGE SCALE GENOMIC DNA]</scope>
    <source>
        <strain evidence="9 12">NBRC 12513</strain>
    </source>
</reference>
<dbReference type="Gene3D" id="2.10.109.10">
    <property type="entry name" value="Umud Fragment, subunit A"/>
    <property type="match status" value="1"/>
</dbReference>
<protein>
    <recommendedName>
        <fullName evidence="5">Signal peptidase I</fullName>
        <ecNumber evidence="5">3.4.21.89</ecNumber>
    </recommendedName>
</protein>
<evidence type="ECO:0000256" key="7">
    <source>
        <dbReference type="SAM" id="Phobius"/>
    </source>
</evidence>
<keyword evidence="2 7" id="KW-0812">Transmembrane</keyword>
<evidence type="ECO:0000313" key="11">
    <source>
        <dbReference type="Proteomes" id="UP000590511"/>
    </source>
</evidence>
<accession>A0A7W7HMR1</accession>
<organism evidence="10 11">
    <name type="scientific">Actinoplanes lobatus</name>
    <dbReference type="NCBI Taxonomy" id="113568"/>
    <lineage>
        <taxon>Bacteria</taxon>
        <taxon>Bacillati</taxon>
        <taxon>Actinomycetota</taxon>
        <taxon>Actinomycetes</taxon>
        <taxon>Micromonosporales</taxon>
        <taxon>Micromonosporaceae</taxon>
        <taxon>Actinoplanes</taxon>
    </lineage>
</organism>
<reference evidence="10 11" key="1">
    <citation type="submission" date="2020-08" db="EMBL/GenBank/DDBJ databases">
        <title>Sequencing the genomes of 1000 actinobacteria strains.</title>
        <authorList>
            <person name="Klenk H.-P."/>
        </authorList>
    </citation>
    <scope>NUCLEOTIDE SEQUENCE [LARGE SCALE GENOMIC DNA]</scope>
    <source>
        <strain evidence="10 11">DSM 43150</strain>
    </source>
</reference>
<sequence length="403" mass="43135">MATMAEPADRHRRVTGLTRPENPSWAEALRIMMARAMLWALTSLAMWAVVLVPFGFNATVIVSGSMAPRIRVGDIVVTRDIDDNTPLLGKVVTVHNPAKPGTLLTHRIVGINPDGTYITQGDSNPTPDLLGVTRDAVQGRAFLMVPWVGMSLLWAKQHDVVPLALTVLGFTGLLAGVQPANRSHLPGFRRSAILTLAVSAAAAATFIAPATVGRSAAAHTATVVNAANTFASGRQAPSTPLSTSASGPMFTTTDPTFSTPGAVTMTRTITVTYDPGAGSYDPDLRLYTANSSYTGSGTDVAKWLNVTIERLHEASATTVYTGTIADLNNNHGRWAPIDLTWPPGKTQMTFRFTVTLDVPQHNTNAGTVTTDFYWFDMNKQWVEAQIISTSNAGNTWSYEPPAS</sequence>
<feature type="compositionally biased region" description="Polar residues" evidence="6">
    <location>
        <begin position="235"/>
        <end position="257"/>
    </location>
</feature>
<feature type="region of interest" description="Disordered" evidence="6">
    <location>
        <begin position="234"/>
        <end position="257"/>
    </location>
</feature>
<keyword evidence="4 7" id="KW-0472">Membrane</keyword>
<keyword evidence="3 7" id="KW-1133">Transmembrane helix</keyword>
<dbReference type="InterPro" id="IPR001733">
    <property type="entry name" value="Peptidase_S26B"/>
</dbReference>
<evidence type="ECO:0000256" key="6">
    <source>
        <dbReference type="SAM" id="MobiDB-lite"/>
    </source>
</evidence>
<evidence type="ECO:0000313" key="12">
    <source>
        <dbReference type="Proteomes" id="UP000631312"/>
    </source>
</evidence>
<evidence type="ECO:0000259" key="8">
    <source>
        <dbReference type="Pfam" id="PF10502"/>
    </source>
</evidence>